<dbReference type="OrthoDB" id="9806226at2"/>
<dbReference type="PATRIC" id="fig|706587.4.peg.424"/>
<evidence type="ECO:0000256" key="1">
    <source>
        <dbReference type="ARBA" id="ARBA00022490"/>
    </source>
</evidence>
<dbReference type="Pfam" id="PF04079">
    <property type="entry name" value="SMC_ScpB"/>
    <property type="match status" value="1"/>
</dbReference>
<dbReference type="PIRSF" id="PIRSF019345">
    <property type="entry name" value="ScpB"/>
    <property type="match status" value="1"/>
</dbReference>
<dbReference type="InterPro" id="IPR036390">
    <property type="entry name" value="WH_DNA-bd_sf"/>
</dbReference>
<keyword evidence="1" id="KW-0963">Cytoplasm</keyword>
<dbReference type="STRING" id="706587.Desti_0375"/>
<dbReference type="Gene3D" id="1.10.10.10">
    <property type="entry name" value="Winged helix-like DNA-binding domain superfamily/Winged helix DNA-binding domain"/>
    <property type="match status" value="2"/>
</dbReference>
<evidence type="ECO:0000256" key="3">
    <source>
        <dbReference type="ARBA" id="ARBA00022829"/>
    </source>
</evidence>
<dbReference type="GO" id="GO:0051304">
    <property type="term" value="P:chromosome separation"/>
    <property type="evidence" value="ECO:0007669"/>
    <property type="project" value="InterPro"/>
</dbReference>
<dbReference type="KEGG" id="dti:Desti_0375"/>
<keyword evidence="4" id="KW-0131">Cell cycle</keyword>
<dbReference type="PANTHER" id="PTHR34298">
    <property type="entry name" value="SEGREGATION AND CONDENSATION PROTEIN B"/>
    <property type="match status" value="1"/>
</dbReference>
<proteinExistence type="predicted"/>
<dbReference type="AlphaFoldDB" id="I4C0M1"/>
<keyword evidence="3" id="KW-0159">Chromosome partition</keyword>
<keyword evidence="2" id="KW-0132">Cell division</keyword>
<accession>I4C0M1</accession>
<dbReference type="HOGENOM" id="CLU_045647_5_3_7"/>
<evidence type="ECO:0000256" key="2">
    <source>
        <dbReference type="ARBA" id="ARBA00022618"/>
    </source>
</evidence>
<sequence>MDKEHLKSIIEGLIFAHSEPLNPESLVRVLGNVSADAVQQVLDELEEYYRERARGFLLVRVGGGYQFRSLPTVAPWILEMKRVKPARLSKAALETLSIIAYNQPVTRSHIEQIRGVESSAMVRNLMERELVTVVGKKDVPGRPLLYGTSKRFLEVFGLPDLASLPSLPQLEELTQEDLTEGDRSEEPAP</sequence>
<evidence type="ECO:0000313" key="7">
    <source>
        <dbReference type="Proteomes" id="UP000006055"/>
    </source>
</evidence>
<dbReference type="InterPro" id="IPR036388">
    <property type="entry name" value="WH-like_DNA-bd_sf"/>
</dbReference>
<keyword evidence="7" id="KW-1185">Reference proteome</keyword>
<dbReference type="Proteomes" id="UP000006055">
    <property type="component" value="Chromosome"/>
</dbReference>
<dbReference type="SUPFAM" id="SSF46785">
    <property type="entry name" value="Winged helix' DNA-binding domain"/>
    <property type="match status" value="2"/>
</dbReference>
<dbReference type="eggNOG" id="COG1386">
    <property type="taxonomic scope" value="Bacteria"/>
</dbReference>
<reference evidence="7" key="1">
    <citation type="submission" date="2012-06" db="EMBL/GenBank/DDBJ databases">
        <title>Complete sequence of chromosome of Desulfomonile tiedjei DSM 6799.</title>
        <authorList>
            <person name="Lucas S."/>
            <person name="Copeland A."/>
            <person name="Lapidus A."/>
            <person name="Glavina del Rio T."/>
            <person name="Dalin E."/>
            <person name="Tice H."/>
            <person name="Bruce D."/>
            <person name="Goodwin L."/>
            <person name="Pitluck S."/>
            <person name="Peters L."/>
            <person name="Ovchinnikova G."/>
            <person name="Zeytun A."/>
            <person name="Lu M."/>
            <person name="Kyrpides N."/>
            <person name="Mavromatis K."/>
            <person name="Ivanova N."/>
            <person name="Brettin T."/>
            <person name="Detter J.C."/>
            <person name="Han C."/>
            <person name="Larimer F."/>
            <person name="Land M."/>
            <person name="Hauser L."/>
            <person name="Markowitz V."/>
            <person name="Cheng J.-F."/>
            <person name="Hugenholtz P."/>
            <person name="Woyke T."/>
            <person name="Wu D."/>
            <person name="Spring S."/>
            <person name="Schroeder M."/>
            <person name="Brambilla E."/>
            <person name="Klenk H.-P."/>
            <person name="Eisen J.A."/>
        </authorList>
    </citation>
    <scope>NUCLEOTIDE SEQUENCE [LARGE SCALE GENOMIC DNA]</scope>
    <source>
        <strain evidence="7">ATCC 49306 / DSM 6799 / DCB-1</strain>
    </source>
</reference>
<feature type="compositionally biased region" description="Basic and acidic residues" evidence="5">
    <location>
        <begin position="180"/>
        <end position="189"/>
    </location>
</feature>
<organism evidence="6 7">
    <name type="scientific">Desulfomonile tiedjei (strain ATCC 49306 / DSM 6799 / DCB-1)</name>
    <dbReference type="NCBI Taxonomy" id="706587"/>
    <lineage>
        <taxon>Bacteria</taxon>
        <taxon>Pseudomonadati</taxon>
        <taxon>Thermodesulfobacteriota</taxon>
        <taxon>Desulfomonilia</taxon>
        <taxon>Desulfomonilales</taxon>
        <taxon>Desulfomonilaceae</taxon>
        <taxon>Desulfomonile</taxon>
    </lineage>
</organism>
<dbReference type="GO" id="GO:0051301">
    <property type="term" value="P:cell division"/>
    <property type="evidence" value="ECO:0007669"/>
    <property type="project" value="UniProtKB-KW"/>
</dbReference>
<evidence type="ECO:0000313" key="6">
    <source>
        <dbReference type="EMBL" id="AFM23112.1"/>
    </source>
</evidence>
<dbReference type="NCBIfam" id="TIGR00281">
    <property type="entry name" value="SMC-Scp complex subunit ScpB"/>
    <property type="match status" value="1"/>
</dbReference>
<dbReference type="PANTHER" id="PTHR34298:SF2">
    <property type="entry name" value="SEGREGATION AND CONDENSATION PROTEIN B"/>
    <property type="match status" value="1"/>
</dbReference>
<name>I4C0M1_DESTA</name>
<evidence type="ECO:0000256" key="4">
    <source>
        <dbReference type="ARBA" id="ARBA00023306"/>
    </source>
</evidence>
<dbReference type="EMBL" id="CP003360">
    <property type="protein sequence ID" value="AFM23112.1"/>
    <property type="molecule type" value="Genomic_DNA"/>
</dbReference>
<gene>
    <name evidence="6" type="ordered locus">Desti_0375</name>
</gene>
<protein>
    <submittedName>
        <fullName evidence="6">Condensin subunit ScpB</fullName>
    </submittedName>
</protein>
<evidence type="ECO:0000256" key="5">
    <source>
        <dbReference type="SAM" id="MobiDB-lite"/>
    </source>
</evidence>
<dbReference type="RefSeq" id="WP_014808271.1">
    <property type="nucleotide sequence ID" value="NC_018025.1"/>
</dbReference>
<dbReference type="InterPro" id="IPR005234">
    <property type="entry name" value="ScpB_csome_segregation"/>
</dbReference>
<feature type="region of interest" description="Disordered" evidence="5">
    <location>
        <begin position="169"/>
        <end position="189"/>
    </location>
</feature>